<evidence type="ECO:0000256" key="4">
    <source>
        <dbReference type="ARBA" id="ARBA00022833"/>
    </source>
</evidence>
<organism evidence="10 11">
    <name type="scientific">Neurospora tetraspora</name>
    <dbReference type="NCBI Taxonomy" id="94610"/>
    <lineage>
        <taxon>Eukaryota</taxon>
        <taxon>Fungi</taxon>
        <taxon>Dikarya</taxon>
        <taxon>Ascomycota</taxon>
        <taxon>Pezizomycotina</taxon>
        <taxon>Sordariomycetes</taxon>
        <taxon>Sordariomycetidae</taxon>
        <taxon>Sordariales</taxon>
        <taxon>Sordariaceae</taxon>
        <taxon>Neurospora</taxon>
    </lineage>
</organism>
<dbReference type="RefSeq" id="XP_062684858.1">
    <property type="nucleotide sequence ID" value="XM_062820732.1"/>
</dbReference>
<evidence type="ECO:0000313" key="10">
    <source>
        <dbReference type="EMBL" id="KAK3351563.1"/>
    </source>
</evidence>
<feature type="compositionally biased region" description="Low complexity" evidence="7">
    <location>
        <begin position="609"/>
        <end position="619"/>
    </location>
</feature>
<proteinExistence type="predicted"/>
<evidence type="ECO:0000256" key="6">
    <source>
        <dbReference type="PROSITE-ProRule" id="PRU00047"/>
    </source>
</evidence>
<dbReference type="GO" id="GO:0016567">
    <property type="term" value="P:protein ubiquitination"/>
    <property type="evidence" value="ECO:0007669"/>
    <property type="project" value="InterPro"/>
</dbReference>
<feature type="region of interest" description="Disordered" evidence="7">
    <location>
        <begin position="359"/>
        <end position="478"/>
    </location>
</feature>
<dbReference type="InterPro" id="IPR025829">
    <property type="entry name" value="Zn_knuckle_CX2CX3GHX4C"/>
</dbReference>
<keyword evidence="4" id="KW-0862">Zinc</keyword>
<feature type="compositionally biased region" description="Basic and acidic residues" evidence="7">
    <location>
        <begin position="665"/>
        <end position="676"/>
    </location>
</feature>
<dbReference type="GeneID" id="87857886"/>
<dbReference type="EMBL" id="JAUEPP010000002">
    <property type="protein sequence ID" value="KAK3351563.1"/>
    <property type="molecule type" value="Genomic_DNA"/>
</dbReference>
<dbReference type="SMART" id="SM01180">
    <property type="entry name" value="DWNN"/>
    <property type="match status" value="1"/>
</dbReference>
<dbReference type="PANTHER" id="PTHR15439:SF0">
    <property type="entry name" value="CELL DIVISION CYCLE AND APOPTOSIS REGULATOR PROTEIN 1-RELATED"/>
    <property type="match status" value="1"/>
</dbReference>
<reference evidence="10" key="1">
    <citation type="journal article" date="2023" name="Mol. Phylogenet. Evol.">
        <title>Genome-scale phylogeny and comparative genomics of the fungal order Sordariales.</title>
        <authorList>
            <person name="Hensen N."/>
            <person name="Bonometti L."/>
            <person name="Westerberg I."/>
            <person name="Brannstrom I.O."/>
            <person name="Guillou S."/>
            <person name="Cros-Aarteil S."/>
            <person name="Calhoun S."/>
            <person name="Haridas S."/>
            <person name="Kuo A."/>
            <person name="Mondo S."/>
            <person name="Pangilinan J."/>
            <person name="Riley R."/>
            <person name="LaButti K."/>
            <person name="Andreopoulos B."/>
            <person name="Lipzen A."/>
            <person name="Chen C."/>
            <person name="Yan M."/>
            <person name="Daum C."/>
            <person name="Ng V."/>
            <person name="Clum A."/>
            <person name="Steindorff A."/>
            <person name="Ohm R.A."/>
            <person name="Martin F."/>
            <person name="Silar P."/>
            <person name="Natvig D.O."/>
            <person name="Lalanne C."/>
            <person name="Gautier V."/>
            <person name="Ament-Velasquez S.L."/>
            <person name="Kruys A."/>
            <person name="Hutchinson M.I."/>
            <person name="Powell A.J."/>
            <person name="Barry K."/>
            <person name="Miller A.N."/>
            <person name="Grigoriev I.V."/>
            <person name="Debuchy R."/>
            <person name="Gladieux P."/>
            <person name="Hiltunen Thoren M."/>
            <person name="Johannesson H."/>
        </authorList>
    </citation>
    <scope>NUCLEOTIDE SEQUENCE</scope>
    <source>
        <strain evidence="10">CBS 560.94</strain>
    </source>
</reference>
<dbReference type="InterPro" id="IPR013083">
    <property type="entry name" value="Znf_RING/FYVE/PHD"/>
</dbReference>
<dbReference type="Gene3D" id="4.10.60.10">
    <property type="entry name" value="Zinc finger, CCHC-type"/>
    <property type="match status" value="1"/>
</dbReference>
<evidence type="ECO:0000256" key="3">
    <source>
        <dbReference type="ARBA" id="ARBA00022771"/>
    </source>
</evidence>
<feature type="compositionally biased region" description="Polar residues" evidence="7">
    <location>
        <begin position="365"/>
        <end position="395"/>
    </location>
</feature>
<dbReference type="SUPFAM" id="SSF57850">
    <property type="entry name" value="RING/U-box"/>
    <property type="match status" value="1"/>
</dbReference>
<keyword evidence="2" id="KW-0479">Metal-binding</keyword>
<dbReference type="PANTHER" id="PTHR15439">
    <property type="entry name" value="RETINOBLASTOMA-BINDING PROTEIN 6"/>
    <property type="match status" value="1"/>
</dbReference>
<dbReference type="PROSITE" id="PS50158">
    <property type="entry name" value="ZF_CCHC"/>
    <property type="match status" value="1"/>
</dbReference>
<evidence type="ECO:0000256" key="7">
    <source>
        <dbReference type="SAM" id="MobiDB-lite"/>
    </source>
</evidence>
<evidence type="ECO:0000256" key="2">
    <source>
        <dbReference type="ARBA" id="ARBA00022723"/>
    </source>
</evidence>
<evidence type="ECO:0000259" key="9">
    <source>
        <dbReference type="PROSITE" id="PS51282"/>
    </source>
</evidence>
<dbReference type="GO" id="GO:0008270">
    <property type="term" value="F:zinc ion binding"/>
    <property type="evidence" value="ECO:0007669"/>
    <property type="project" value="UniProtKB-KW"/>
</dbReference>
<feature type="domain" description="CCHC-type" evidence="8">
    <location>
        <begin position="181"/>
        <end position="195"/>
    </location>
</feature>
<feature type="compositionally biased region" description="Polar residues" evidence="7">
    <location>
        <begin position="431"/>
        <end position="453"/>
    </location>
</feature>
<feature type="compositionally biased region" description="Low complexity" evidence="7">
    <location>
        <begin position="401"/>
        <end position="429"/>
    </location>
</feature>
<dbReference type="InterPro" id="IPR036875">
    <property type="entry name" value="Znf_CCHC_sf"/>
</dbReference>
<keyword evidence="11" id="KW-1185">Reference proteome</keyword>
<dbReference type="GO" id="GO:0061630">
    <property type="term" value="F:ubiquitin protein ligase activity"/>
    <property type="evidence" value="ECO:0007669"/>
    <property type="project" value="InterPro"/>
</dbReference>
<evidence type="ECO:0000259" key="8">
    <source>
        <dbReference type="PROSITE" id="PS50158"/>
    </source>
</evidence>
<dbReference type="CDD" id="cd16620">
    <property type="entry name" value="vRING-HC-C4C4_RBBP6"/>
    <property type="match status" value="1"/>
</dbReference>
<dbReference type="GO" id="GO:0006511">
    <property type="term" value="P:ubiquitin-dependent protein catabolic process"/>
    <property type="evidence" value="ECO:0007669"/>
    <property type="project" value="TreeGrafter"/>
</dbReference>
<dbReference type="Gene3D" id="3.10.20.90">
    <property type="entry name" value="Phosphatidylinositol 3-kinase Catalytic Subunit, Chain A, domain 1"/>
    <property type="match status" value="1"/>
</dbReference>
<dbReference type="InterPro" id="IPR001878">
    <property type="entry name" value="Znf_CCHC"/>
</dbReference>
<gene>
    <name evidence="10" type="ORF">B0H65DRAFT_125353</name>
</gene>
<dbReference type="InterPro" id="IPR033489">
    <property type="entry name" value="RBBP6"/>
</dbReference>
<comment type="subcellular location">
    <subcellularLocation>
        <location evidence="1">Nucleus</location>
    </subcellularLocation>
</comment>
<dbReference type="Pfam" id="PF13696">
    <property type="entry name" value="zf-CCHC_2"/>
    <property type="match status" value="1"/>
</dbReference>
<dbReference type="GO" id="GO:0003676">
    <property type="term" value="F:nucleic acid binding"/>
    <property type="evidence" value="ECO:0007669"/>
    <property type="project" value="InterPro"/>
</dbReference>
<dbReference type="Proteomes" id="UP001278500">
    <property type="component" value="Unassembled WGS sequence"/>
</dbReference>
<dbReference type="Pfam" id="PF08783">
    <property type="entry name" value="DWNN"/>
    <property type="match status" value="1"/>
</dbReference>
<feature type="compositionally biased region" description="Basic residues" evidence="7">
    <location>
        <begin position="652"/>
        <end position="664"/>
    </location>
</feature>
<protein>
    <submittedName>
        <fullName evidence="10">DWNN domain-containing protein</fullName>
    </submittedName>
</protein>
<sequence>MESSVFFKFKSNKEPTRVEFDGTGISVFELKREIILKSALGDGTDFDLVIAADEGMKEVYDDDTTIIPRSTTVIARRMPAKVQGRGGAARYVSGKMPVHAKNSSRKEQPIVKALAKPVVNPVVQLNSAMTEEEKMAAVFQAQTENFTAREEEMATQQYVAKSGPKKPANVPDHDPPQGYICYRCGEKGHWIQLCPTNDNPDYDNRPRVKRTTGIPKSFLKTVDKATALGQNGDGDETKTPSGIMVNADGEFVIAEPDKASWEQFQAKAKSNSAAQKATPEGDKEIQERGLECPIDHKLFIDPMKTPCCEKTYCNDCITNALIESDFICPGCKSDGVLIDDLKADEDAVEKIKAFLAEKNSKAKEGSQSPGSPNSPTAAKSPTSTDAPAAETNTEQTKPKSESPTPSNTAPSASQQASQQQTSQASRAASMQFGSTGQTTPPTQANREQQSQQVSKKRPAEDALENPKIPKAPKAMQQKAQQTQQQAMMEQMMGGMPGMPGLNGMNAMNCMPQMFPGMPMMGNFGGMGMPNMNMGMMNHMMNPMMAGGMGPGFPPMNGGMGPGGFPGGPGGMPNGNNPGMWNNGMGMNGHGGVPNGPNMGGTTGPGGGRMNVMNQAAGMGMHNGGGYQGQQHQFKNFSHQPADDDDAYFRKPVNPHRHQNRQRRVRPSDYRELGGMP</sequence>
<feature type="compositionally biased region" description="Gly residues" evidence="7">
    <location>
        <begin position="597"/>
        <end position="608"/>
    </location>
</feature>
<keyword evidence="3 6" id="KW-0863">Zinc-finger</keyword>
<dbReference type="Gene3D" id="3.30.40.10">
    <property type="entry name" value="Zinc/RING finger domain, C3HC4 (zinc finger)"/>
    <property type="match status" value="1"/>
</dbReference>
<name>A0AAE0MUI5_9PEZI</name>
<evidence type="ECO:0000313" key="11">
    <source>
        <dbReference type="Proteomes" id="UP001278500"/>
    </source>
</evidence>
<dbReference type="SUPFAM" id="SSF57756">
    <property type="entry name" value="Retrovirus zinc finger-like domains"/>
    <property type="match status" value="1"/>
</dbReference>
<dbReference type="GO" id="GO:0005634">
    <property type="term" value="C:nucleus"/>
    <property type="evidence" value="ECO:0007669"/>
    <property type="project" value="UniProtKB-SubCell"/>
</dbReference>
<dbReference type="AlphaFoldDB" id="A0AAE0MUI5"/>
<comment type="caution">
    <text evidence="10">The sequence shown here is derived from an EMBL/GenBank/DDBJ whole genome shotgun (WGS) entry which is preliminary data.</text>
</comment>
<reference evidence="10" key="2">
    <citation type="submission" date="2023-06" db="EMBL/GenBank/DDBJ databases">
        <authorList>
            <consortium name="Lawrence Berkeley National Laboratory"/>
            <person name="Haridas S."/>
            <person name="Hensen N."/>
            <person name="Bonometti L."/>
            <person name="Westerberg I."/>
            <person name="Brannstrom I.O."/>
            <person name="Guillou S."/>
            <person name="Cros-Aarteil S."/>
            <person name="Calhoun S."/>
            <person name="Kuo A."/>
            <person name="Mondo S."/>
            <person name="Pangilinan J."/>
            <person name="Riley R."/>
            <person name="Labutti K."/>
            <person name="Andreopoulos B."/>
            <person name="Lipzen A."/>
            <person name="Chen C."/>
            <person name="Yanf M."/>
            <person name="Daum C."/>
            <person name="Ng V."/>
            <person name="Clum A."/>
            <person name="Steindorff A."/>
            <person name="Ohm R."/>
            <person name="Martin F."/>
            <person name="Silar P."/>
            <person name="Natvig D."/>
            <person name="Lalanne C."/>
            <person name="Gautier V."/>
            <person name="Ament-Velasquez S.L."/>
            <person name="Kruys A."/>
            <person name="Hutchinson M.I."/>
            <person name="Powell A.J."/>
            <person name="Barry K."/>
            <person name="Miller A.N."/>
            <person name="Grigoriev I.V."/>
            <person name="Debuchy R."/>
            <person name="Gladieux P."/>
            <person name="Thoren M.H."/>
            <person name="Johannesson H."/>
        </authorList>
    </citation>
    <scope>NUCLEOTIDE SEQUENCE</scope>
    <source>
        <strain evidence="10">CBS 560.94</strain>
    </source>
</reference>
<evidence type="ECO:0000256" key="5">
    <source>
        <dbReference type="ARBA" id="ARBA00023242"/>
    </source>
</evidence>
<dbReference type="SMART" id="SM00343">
    <property type="entry name" value="ZnF_C2HC"/>
    <property type="match status" value="1"/>
</dbReference>
<evidence type="ECO:0000256" key="1">
    <source>
        <dbReference type="ARBA" id="ARBA00004123"/>
    </source>
</evidence>
<accession>A0AAE0MUI5</accession>
<dbReference type="InterPro" id="IPR014891">
    <property type="entry name" value="DWNN_domain"/>
</dbReference>
<dbReference type="PROSITE" id="PS51282">
    <property type="entry name" value="DWNN"/>
    <property type="match status" value="1"/>
</dbReference>
<feature type="domain" description="DWNN" evidence="9">
    <location>
        <begin position="5"/>
        <end position="79"/>
    </location>
</feature>
<dbReference type="GO" id="GO:0006397">
    <property type="term" value="P:mRNA processing"/>
    <property type="evidence" value="ECO:0007669"/>
    <property type="project" value="InterPro"/>
</dbReference>
<feature type="region of interest" description="Disordered" evidence="7">
    <location>
        <begin position="597"/>
        <end position="676"/>
    </location>
</feature>
<keyword evidence="5" id="KW-0539">Nucleus</keyword>